<protein>
    <submittedName>
        <fullName evidence="5">SLAF1 protein</fullName>
    </submittedName>
</protein>
<keyword evidence="4" id="KW-0325">Glycoprotein</keyword>
<evidence type="ECO:0000256" key="4">
    <source>
        <dbReference type="ARBA" id="ARBA00023180"/>
    </source>
</evidence>
<comment type="caution">
    <text evidence="5">The sequence shown here is derived from an EMBL/GenBank/DDBJ whole genome shotgun (WGS) entry which is preliminary data.</text>
</comment>
<dbReference type="PANTHER" id="PTHR12080:SF55">
    <property type="entry name" value="LYMPHOCYTE FUNCTION-ASSOCIATED ANTIGEN 3"/>
    <property type="match status" value="1"/>
</dbReference>
<gene>
    <name evidence="5" type="primary">Slamf1</name>
    <name evidence="5" type="ORF">HYLPRA_R02819</name>
</gene>
<evidence type="ECO:0000256" key="2">
    <source>
        <dbReference type="ARBA" id="ARBA00022729"/>
    </source>
</evidence>
<comment type="subcellular location">
    <subcellularLocation>
        <location evidence="1">Membrane</location>
    </subcellularLocation>
</comment>
<dbReference type="InterPro" id="IPR015631">
    <property type="entry name" value="CD2/SLAM_rcpt"/>
</dbReference>
<feature type="non-terminal residue" evidence="5">
    <location>
        <position position="153"/>
    </location>
</feature>
<dbReference type="GO" id="GO:0016020">
    <property type="term" value="C:membrane"/>
    <property type="evidence" value="ECO:0007669"/>
    <property type="project" value="UniProtKB-SubCell"/>
</dbReference>
<dbReference type="InterPro" id="IPR013783">
    <property type="entry name" value="Ig-like_fold"/>
</dbReference>
<evidence type="ECO:0000256" key="1">
    <source>
        <dbReference type="ARBA" id="ARBA00004370"/>
    </source>
</evidence>
<feature type="non-terminal residue" evidence="5">
    <location>
        <position position="1"/>
    </location>
</feature>
<keyword evidence="6" id="KW-1185">Reference proteome</keyword>
<evidence type="ECO:0000313" key="5">
    <source>
        <dbReference type="EMBL" id="NWU33814.1"/>
    </source>
</evidence>
<dbReference type="PANTHER" id="PTHR12080">
    <property type="entry name" value="SIGNALING LYMPHOCYTIC ACTIVATION MOLECULE"/>
    <property type="match status" value="1"/>
</dbReference>
<dbReference type="AlphaFoldDB" id="A0A7K5VYJ2"/>
<organism evidence="5 6">
    <name type="scientific">Hylia prasina</name>
    <name type="common">green hylia</name>
    <dbReference type="NCBI Taxonomy" id="208073"/>
    <lineage>
        <taxon>Eukaryota</taxon>
        <taxon>Metazoa</taxon>
        <taxon>Chordata</taxon>
        <taxon>Craniata</taxon>
        <taxon>Vertebrata</taxon>
        <taxon>Euteleostomi</taxon>
        <taxon>Archelosauria</taxon>
        <taxon>Archosauria</taxon>
        <taxon>Dinosauria</taxon>
        <taxon>Saurischia</taxon>
        <taxon>Theropoda</taxon>
        <taxon>Coelurosauria</taxon>
        <taxon>Aves</taxon>
        <taxon>Neognathae</taxon>
        <taxon>Neoaves</taxon>
        <taxon>Telluraves</taxon>
        <taxon>Australaves</taxon>
        <taxon>Passeriformes</taxon>
        <taxon>Sylvioidea</taxon>
        <taxon>Sylviidae</taxon>
        <taxon>Acrocephalinae</taxon>
        <taxon>Hylia</taxon>
    </lineage>
</organism>
<sequence>RKKFLLRLSGGNYTELEPGRLRFHSRDFSLEILNTSRDDQRLYEFSVSKGEEEEVWQVQLDVFERVSRAGVRVLARDVSNGSCRLALRCTAERGDRVSFSWAGRDNGSAGICSGAGAFLNVSYPPRAEFGCVCTARNAVSSGRAAFLPPQCGA</sequence>
<accession>A0A7K5VYJ2</accession>
<dbReference type="EMBL" id="VYXD01001258">
    <property type="protein sequence ID" value="NWU33814.1"/>
    <property type="molecule type" value="Genomic_DNA"/>
</dbReference>
<keyword evidence="2" id="KW-0732">Signal</keyword>
<name>A0A7K5VYJ2_9SYLV</name>
<dbReference type="Proteomes" id="UP000557268">
    <property type="component" value="Unassembled WGS sequence"/>
</dbReference>
<reference evidence="5 6" key="1">
    <citation type="submission" date="2019-09" db="EMBL/GenBank/DDBJ databases">
        <title>Bird 10,000 Genomes (B10K) Project - Family phase.</title>
        <authorList>
            <person name="Zhang G."/>
        </authorList>
    </citation>
    <scope>NUCLEOTIDE SEQUENCE [LARGE SCALE GENOMIC DNA]</scope>
    <source>
        <strain evidence="5">B10K-DU-001-70</strain>
        <tissue evidence="5">Muscle</tissue>
    </source>
</reference>
<dbReference type="Gene3D" id="2.60.40.10">
    <property type="entry name" value="Immunoglobulins"/>
    <property type="match status" value="2"/>
</dbReference>
<keyword evidence="3" id="KW-0472">Membrane</keyword>
<evidence type="ECO:0000256" key="3">
    <source>
        <dbReference type="ARBA" id="ARBA00023136"/>
    </source>
</evidence>
<proteinExistence type="predicted"/>
<evidence type="ECO:0000313" key="6">
    <source>
        <dbReference type="Proteomes" id="UP000557268"/>
    </source>
</evidence>